<evidence type="ECO:0000256" key="2">
    <source>
        <dbReference type="ARBA" id="ARBA00009993"/>
    </source>
</evidence>
<evidence type="ECO:0000259" key="5">
    <source>
        <dbReference type="Pfam" id="PF03931"/>
    </source>
</evidence>
<evidence type="ECO:0008006" key="8">
    <source>
        <dbReference type="Google" id="ProtNLM"/>
    </source>
</evidence>
<feature type="domain" description="SKP1 component dimerisation" evidence="4">
    <location>
        <begin position="160"/>
        <end position="204"/>
    </location>
</feature>
<dbReference type="InterPro" id="IPR001232">
    <property type="entry name" value="SKP1-like"/>
</dbReference>
<evidence type="ECO:0000256" key="1">
    <source>
        <dbReference type="ARBA" id="ARBA00004906"/>
    </source>
</evidence>
<dbReference type="InterPro" id="IPR016073">
    <property type="entry name" value="Skp1_comp_POZ"/>
</dbReference>
<protein>
    <recommendedName>
        <fullName evidence="8">SKP1-like protein</fullName>
    </recommendedName>
</protein>
<dbReference type="GO" id="GO:0016567">
    <property type="term" value="P:protein ubiquitination"/>
    <property type="evidence" value="ECO:0007669"/>
    <property type="project" value="UniProtKB-UniPathway"/>
</dbReference>
<dbReference type="InterPro" id="IPR016897">
    <property type="entry name" value="SKP1"/>
</dbReference>
<dbReference type="InterPro" id="IPR036296">
    <property type="entry name" value="SKP1-like_dim_sf"/>
</dbReference>
<dbReference type="GO" id="GO:0006511">
    <property type="term" value="P:ubiquitin-dependent protein catabolic process"/>
    <property type="evidence" value="ECO:0007669"/>
    <property type="project" value="InterPro"/>
</dbReference>
<dbReference type="Pfam" id="PF01466">
    <property type="entry name" value="Skp1"/>
    <property type="match status" value="1"/>
</dbReference>
<evidence type="ECO:0000256" key="3">
    <source>
        <dbReference type="ARBA" id="ARBA00022786"/>
    </source>
</evidence>
<feature type="domain" description="SKP1 component POZ" evidence="5">
    <location>
        <begin position="96"/>
        <end position="117"/>
    </location>
</feature>
<dbReference type="Pfam" id="PF03931">
    <property type="entry name" value="Skp1_POZ"/>
    <property type="match status" value="1"/>
</dbReference>
<dbReference type="EMBL" id="SDMP01000026">
    <property type="protein sequence ID" value="RYQ79387.1"/>
    <property type="molecule type" value="Genomic_DNA"/>
</dbReference>
<sequence>MLDHPHQAMMRYNYNNPPSFPHQPEATANNGCYADYGGNGYGYGYGRGHDHSGSFGISGFNNNGYGNQNFSGATVNSGYYSADRNSAIIFGHFYLVNLKHLTSKILVKVIEYCKKHVDAAASEEKQSEEDIKMWDAKFVKVDQATLFNLILASNYLNINSLLDLTCQIVADMIKGKIPEEICKTFNIKNDFTPKEEEEVRCENQ</sequence>
<comment type="caution">
    <text evidence="6">The sequence shown here is derived from an EMBL/GenBank/DDBJ whole genome shotgun (WGS) entry which is preliminary data.</text>
</comment>
<dbReference type="UniPathway" id="UPA00143"/>
<gene>
    <name evidence="6" type="ORF">Ahy_Scaffold6g108124</name>
</gene>
<dbReference type="InterPro" id="IPR016072">
    <property type="entry name" value="Skp1_comp_dimer"/>
</dbReference>
<comment type="similarity">
    <text evidence="2">Belongs to the SKP1 family.</text>
</comment>
<dbReference type="SUPFAM" id="SSF81382">
    <property type="entry name" value="Skp1 dimerisation domain-like"/>
    <property type="match status" value="1"/>
</dbReference>
<name>A0A444WPE1_ARAHY</name>
<dbReference type="InterPro" id="IPR011333">
    <property type="entry name" value="SKP1/BTB/POZ_sf"/>
</dbReference>
<accession>A0A444WPE1</accession>
<organism evidence="6 7">
    <name type="scientific">Arachis hypogaea</name>
    <name type="common">Peanut</name>
    <dbReference type="NCBI Taxonomy" id="3818"/>
    <lineage>
        <taxon>Eukaryota</taxon>
        <taxon>Viridiplantae</taxon>
        <taxon>Streptophyta</taxon>
        <taxon>Embryophyta</taxon>
        <taxon>Tracheophyta</taxon>
        <taxon>Spermatophyta</taxon>
        <taxon>Magnoliopsida</taxon>
        <taxon>eudicotyledons</taxon>
        <taxon>Gunneridae</taxon>
        <taxon>Pentapetalae</taxon>
        <taxon>rosids</taxon>
        <taxon>fabids</taxon>
        <taxon>Fabales</taxon>
        <taxon>Fabaceae</taxon>
        <taxon>Papilionoideae</taxon>
        <taxon>50 kb inversion clade</taxon>
        <taxon>dalbergioids sensu lato</taxon>
        <taxon>Dalbergieae</taxon>
        <taxon>Pterocarpus clade</taxon>
        <taxon>Arachis</taxon>
    </lineage>
</organism>
<evidence type="ECO:0000313" key="6">
    <source>
        <dbReference type="EMBL" id="RYQ79387.1"/>
    </source>
</evidence>
<dbReference type="PANTHER" id="PTHR11165">
    <property type="entry name" value="SKP1"/>
    <property type="match status" value="1"/>
</dbReference>
<keyword evidence="7" id="KW-1185">Reference proteome</keyword>
<keyword evidence="3" id="KW-0833">Ubl conjugation pathway</keyword>
<comment type="pathway">
    <text evidence="1">Protein modification; protein ubiquitination.</text>
</comment>
<evidence type="ECO:0000313" key="7">
    <source>
        <dbReference type="Proteomes" id="UP000289738"/>
    </source>
</evidence>
<dbReference type="GO" id="GO:0009867">
    <property type="term" value="P:jasmonic acid mediated signaling pathway"/>
    <property type="evidence" value="ECO:0007669"/>
    <property type="project" value="UniProtKB-ARBA"/>
</dbReference>
<dbReference type="Proteomes" id="UP000289738">
    <property type="component" value="Unassembled WGS sequence"/>
</dbReference>
<dbReference type="Gene3D" id="3.30.710.10">
    <property type="entry name" value="Potassium Channel Kv1.1, Chain A"/>
    <property type="match status" value="1"/>
</dbReference>
<dbReference type="STRING" id="3818.A0A444WPE1"/>
<reference evidence="6 7" key="1">
    <citation type="submission" date="2019-01" db="EMBL/GenBank/DDBJ databases">
        <title>Sequencing of cultivated peanut Arachis hypogaea provides insights into genome evolution and oil improvement.</title>
        <authorList>
            <person name="Chen X."/>
        </authorList>
    </citation>
    <scope>NUCLEOTIDE SEQUENCE [LARGE SCALE GENOMIC DNA]</scope>
    <source>
        <strain evidence="7">cv. Fuhuasheng</strain>
        <tissue evidence="6">Leaves</tissue>
    </source>
</reference>
<evidence type="ECO:0000259" key="4">
    <source>
        <dbReference type="Pfam" id="PF01466"/>
    </source>
</evidence>
<dbReference type="CDD" id="cd18322">
    <property type="entry name" value="BTB_POZ_SKP1"/>
    <property type="match status" value="1"/>
</dbReference>
<dbReference type="SMART" id="SM00512">
    <property type="entry name" value="Skp1"/>
    <property type="match status" value="1"/>
</dbReference>
<dbReference type="AlphaFoldDB" id="A0A444WPE1"/>
<proteinExistence type="inferred from homology"/>